<keyword evidence="2" id="KW-1185">Reference proteome</keyword>
<organism evidence="1 2">
    <name type="scientific">Rhodopirellula islandica</name>
    <dbReference type="NCBI Taxonomy" id="595434"/>
    <lineage>
        <taxon>Bacteria</taxon>
        <taxon>Pseudomonadati</taxon>
        <taxon>Planctomycetota</taxon>
        <taxon>Planctomycetia</taxon>
        <taxon>Pirellulales</taxon>
        <taxon>Pirellulaceae</taxon>
        <taxon>Rhodopirellula</taxon>
    </lineage>
</organism>
<protein>
    <submittedName>
        <fullName evidence="1">Uncharacterized protein</fullName>
    </submittedName>
</protein>
<reference evidence="1" key="1">
    <citation type="submission" date="2015-05" db="EMBL/GenBank/DDBJ databases">
        <title>Permanent draft genome of Rhodopirellula islandicus K833.</title>
        <authorList>
            <person name="Kizina J."/>
            <person name="Richter M."/>
            <person name="Glockner F.O."/>
            <person name="Harder J."/>
        </authorList>
    </citation>
    <scope>NUCLEOTIDE SEQUENCE [LARGE SCALE GENOMIC DNA]</scope>
    <source>
        <strain evidence="1">K833</strain>
    </source>
</reference>
<proteinExistence type="predicted"/>
<accession>A0A0J1BHM4</accession>
<name>A0A0J1BHM4_RHOIS</name>
<evidence type="ECO:0000313" key="2">
    <source>
        <dbReference type="Proteomes" id="UP000036367"/>
    </source>
</evidence>
<dbReference type="AlphaFoldDB" id="A0A0J1BHM4"/>
<dbReference type="EMBL" id="LECT01000016">
    <property type="protein sequence ID" value="KLU06036.1"/>
    <property type="molecule type" value="Genomic_DNA"/>
</dbReference>
<dbReference type="STRING" id="595434.RISK_001887"/>
<sequence>MHSYTAMASILQRCLVVQRGRFAIGCHNWMVIAHHAILLIT</sequence>
<evidence type="ECO:0000313" key="1">
    <source>
        <dbReference type="EMBL" id="KLU06036.1"/>
    </source>
</evidence>
<gene>
    <name evidence="1" type="ORF">RISK_001887</name>
</gene>
<comment type="caution">
    <text evidence="1">The sequence shown here is derived from an EMBL/GenBank/DDBJ whole genome shotgun (WGS) entry which is preliminary data.</text>
</comment>
<dbReference type="PATRIC" id="fig|595434.4.peg.1807"/>
<dbReference type="Proteomes" id="UP000036367">
    <property type="component" value="Unassembled WGS sequence"/>
</dbReference>